<feature type="transmembrane region" description="Helical" evidence="1">
    <location>
        <begin position="6"/>
        <end position="26"/>
    </location>
</feature>
<keyword evidence="1" id="KW-0472">Membrane</keyword>
<name>A0A2U1Q5Q0_ARTAN</name>
<keyword evidence="1" id="KW-1133">Transmembrane helix</keyword>
<dbReference type="Proteomes" id="UP000245207">
    <property type="component" value="Unassembled WGS sequence"/>
</dbReference>
<dbReference type="EMBL" id="PKPP01000395">
    <property type="protein sequence ID" value="PWA93317.1"/>
    <property type="molecule type" value="Genomic_DNA"/>
</dbReference>
<evidence type="ECO:0000313" key="2">
    <source>
        <dbReference type="EMBL" id="PWA93317.1"/>
    </source>
</evidence>
<protein>
    <submittedName>
        <fullName evidence="2">Leucine-rich repeat protein</fullName>
    </submittedName>
</protein>
<organism evidence="2 3">
    <name type="scientific">Artemisia annua</name>
    <name type="common">Sweet wormwood</name>
    <dbReference type="NCBI Taxonomy" id="35608"/>
    <lineage>
        <taxon>Eukaryota</taxon>
        <taxon>Viridiplantae</taxon>
        <taxon>Streptophyta</taxon>
        <taxon>Embryophyta</taxon>
        <taxon>Tracheophyta</taxon>
        <taxon>Spermatophyta</taxon>
        <taxon>Magnoliopsida</taxon>
        <taxon>eudicotyledons</taxon>
        <taxon>Gunneridae</taxon>
        <taxon>Pentapetalae</taxon>
        <taxon>asterids</taxon>
        <taxon>campanulids</taxon>
        <taxon>Asterales</taxon>
        <taxon>Asteraceae</taxon>
        <taxon>Asteroideae</taxon>
        <taxon>Anthemideae</taxon>
        <taxon>Artemisiinae</taxon>
        <taxon>Artemisia</taxon>
    </lineage>
</organism>
<sequence length="68" mass="8016">MTVWFYLDIFCGFVTGFWGAIGALFFKTKWRQKILAFAEAAVDKIHVRMVTIAPKMKRRNIIDHYECN</sequence>
<reference evidence="2 3" key="1">
    <citation type="journal article" date="2018" name="Mol. Plant">
        <title>The genome of Artemisia annua provides insight into the evolution of Asteraceae family and artemisinin biosynthesis.</title>
        <authorList>
            <person name="Shen Q."/>
            <person name="Zhang L."/>
            <person name="Liao Z."/>
            <person name="Wang S."/>
            <person name="Yan T."/>
            <person name="Shi P."/>
            <person name="Liu M."/>
            <person name="Fu X."/>
            <person name="Pan Q."/>
            <person name="Wang Y."/>
            <person name="Lv Z."/>
            <person name="Lu X."/>
            <person name="Zhang F."/>
            <person name="Jiang W."/>
            <person name="Ma Y."/>
            <person name="Chen M."/>
            <person name="Hao X."/>
            <person name="Li L."/>
            <person name="Tang Y."/>
            <person name="Lv G."/>
            <person name="Zhou Y."/>
            <person name="Sun X."/>
            <person name="Brodelius P.E."/>
            <person name="Rose J.K.C."/>
            <person name="Tang K."/>
        </authorList>
    </citation>
    <scope>NUCLEOTIDE SEQUENCE [LARGE SCALE GENOMIC DNA]</scope>
    <source>
        <strain evidence="3">cv. Huhao1</strain>
        <tissue evidence="2">Leaf</tissue>
    </source>
</reference>
<comment type="caution">
    <text evidence="2">The sequence shown here is derived from an EMBL/GenBank/DDBJ whole genome shotgun (WGS) entry which is preliminary data.</text>
</comment>
<keyword evidence="3" id="KW-1185">Reference proteome</keyword>
<gene>
    <name evidence="2" type="ORF">CTI12_AA071560</name>
</gene>
<keyword evidence="1" id="KW-0812">Transmembrane</keyword>
<evidence type="ECO:0000256" key="1">
    <source>
        <dbReference type="SAM" id="Phobius"/>
    </source>
</evidence>
<dbReference type="AlphaFoldDB" id="A0A2U1Q5Q0"/>
<accession>A0A2U1Q5Q0</accession>
<dbReference type="OrthoDB" id="1060944at2759"/>
<evidence type="ECO:0000313" key="3">
    <source>
        <dbReference type="Proteomes" id="UP000245207"/>
    </source>
</evidence>
<proteinExistence type="predicted"/>